<evidence type="ECO:0000256" key="1">
    <source>
        <dbReference type="SAM" id="MobiDB-lite"/>
    </source>
</evidence>
<evidence type="ECO:0000313" key="2">
    <source>
        <dbReference type="EMBL" id="KAK7440573.1"/>
    </source>
</evidence>
<dbReference type="EMBL" id="JBANRG010000067">
    <property type="protein sequence ID" value="KAK7440573.1"/>
    <property type="molecule type" value="Genomic_DNA"/>
</dbReference>
<organism evidence="2 3">
    <name type="scientific">Marasmiellus scandens</name>
    <dbReference type="NCBI Taxonomy" id="2682957"/>
    <lineage>
        <taxon>Eukaryota</taxon>
        <taxon>Fungi</taxon>
        <taxon>Dikarya</taxon>
        <taxon>Basidiomycota</taxon>
        <taxon>Agaricomycotina</taxon>
        <taxon>Agaricomycetes</taxon>
        <taxon>Agaricomycetidae</taxon>
        <taxon>Agaricales</taxon>
        <taxon>Marasmiineae</taxon>
        <taxon>Omphalotaceae</taxon>
        <taxon>Marasmiellus</taxon>
    </lineage>
</organism>
<feature type="region of interest" description="Disordered" evidence="1">
    <location>
        <begin position="73"/>
        <end position="139"/>
    </location>
</feature>
<feature type="compositionally biased region" description="Polar residues" evidence="1">
    <location>
        <begin position="101"/>
        <end position="139"/>
    </location>
</feature>
<protein>
    <submittedName>
        <fullName evidence="2">Uncharacterized protein</fullName>
    </submittedName>
</protein>
<comment type="caution">
    <text evidence="2">The sequence shown here is derived from an EMBL/GenBank/DDBJ whole genome shotgun (WGS) entry which is preliminary data.</text>
</comment>
<accession>A0ABR1IVR9</accession>
<name>A0ABR1IVR9_9AGAR</name>
<sequence length="139" mass="15359">MTAGVIQVRLQWAMFSSMHVSAHPPLFSKGKKWTKEWQLSVVLSWLATIRLCVFSSQTQSVNQCPSLQPFSFSLPSPLPPRPHTLPSSQRPLRGPFDPISDQLNGQPSSAYLPLSESSQQFNNSLKSSTHITPNSGALQ</sequence>
<reference evidence="2 3" key="1">
    <citation type="submission" date="2024-01" db="EMBL/GenBank/DDBJ databases">
        <title>A draft genome for the cacao thread blight pathogen Marasmiellus scandens.</title>
        <authorList>
            <person name="Baruah I.K."/>
            <person name="Leung J."/>
            <person name="Bukari Y."/>
            <person name="Amoako-Attah I."/>
            <person name="Meinhardt L.W."/>
            <person name="Bailey B.A."/>
            <person name="Cohen S.P."/>
        </authorList>
    </citation>
    <scope>NUCLEOTIDE SEQUENCE [LARGE SCALE GENOMIC DNA]</scope>
    <source>
        <strain evidence="2 3">GH-19</strain>
    </source>
</reference>
<dbReference type="Proteomes" id="UP001498398">
    <property type="component" value="Unassembled WGS sequence"/>
</dbReference>
<gene>
    <name evidence="2" type="ORF">VKT23_016922</name>
</gene>
<proteinExistence type="predicted"/>
<evidence type="ECO:0000313" key="3">
    <source>
        <dbReference type="Proteomes" id="UP001498398"/>
    </source>
</evidence>
<keyword evidence="3" id="KW-1185">Reference proteome</keyword>